<dbReference type="AlphaFoldDB" id="A0A2T7FZW6"/>
<organism evidence="2 3">
    <name type="scientific">Thalassorhabdomicrobium marinisediminis</name>
    <dbReference type="NCBI Taxonomy" id="2170577"/>
    <lineage>
        <taxon>Bacteria</taxon>
        <taxon>Pseudomonadati</taxon>
        <taxon>Pseudomonadota</taxon>
        <taxon>Alphaproteobacteria</taxon>
        <taxon>Rhodobacterales</taxon>
        <taxon>Paracoccaceae</taxon>
        <taxon>Thalassorhabdomicrobium</taxon>
    </lineage>
</organism>
<reference evidence="2 3" key="1">
    <citation type="submission" date="2018-04" db="EMBL/GenBank/DDBJ databases">
        <title>Pelagivirga bohaiensis gen. nov., sp. nov., a bacterium isolated from the Bohai Sea.</title>
        <authorList>
            <person name="Ji X."/>
        </authorList>
    </citation>
    <scope>NUCLEOTIDE SEQUENCE [LARGE SCALE GENOMIC DNA]</scope>
    <source>
        <strain evidence="2 3">BH-SD16</strain>
    </source>
</reference>
<accession>A0A2T7FZW6</accession>
<feature type="chain" id="PRO_5015630304" evidence="1">
    <location>
        <begin position="28"/>
        <end position="189"/>
    </location>
</feature>
<comment type="caution">
    <text evidence="2">The sequence shown here is derived from an EMBL/GenBank/DDBJ whole genome shotgun (WGS) entry which is preliminary data.</text>
</comment>
<keyword evidence="3" id="KW-1185">Reference proteome</keyword>
<dbReference type="Proteomes" id="UP000244817">
    <property type="component" value="Unassembled WGS sequence"/>
</dbReference>
<sequence>MKLFCKTIQGVSCAALIALLAAPPAMALTGGEECADAWRDYSEQYNAAAQRVNQGWARVLNTPEAAYDDFNWASSRAERFRNFGACTRSTSLTDAIIDEMERDRRTLVQIADCGLRVAVMEVKSIELDEAISRYNIDQAGSDTVRMLSGVVEQRADAVLAAHECSNDGWSLDLARDRKDWSNRVWDVVR</sequence>
<feature type="signal peptide" evidence="1">
    <location>
        <begin position="1"/>
        <end position="27"/>
    </location>
</feature>
<gene>
    <name evidence="2" type="ORF">DC363_03505</name>
</gene>
<evidence type="ECO:0000313" key="2">
    <source>
        <dbReference type="EMBL" id="PVA07707.1"/>
    </source>
</evidence>
<dbReference type="EMBL" id="QCYG01000002">
    <property type="protein sequence ID" value="PVA07707.1"/>
    <property type="molecule type" value="Genomic_DNA"/>
</dbReference>
<name>A0A2T7FZW6_9RHOB</name>
<protein>
    <submittedName>
        <fullName evidence="2">Uncharacterized protein</fullName>
    </submittedName>
</protein>
<evidence type="ECO:0000313" key="3">
    <source>
        <dbReference type="Proteomes" id="UP000244817"/>
    </source>
</evidence>
<dbReference type="RefSeq" id="WP_108639749.1">
    <property type="nucleotide sequence ID" value="NZ_QCYG01000002.1"/>
</dbReference>
<keyword evidence="1" id="KW-0732">Signal</keyword>
<evidence type="ECO:0000256" key="1">
    <source>
        <dbReference type="SAM" id="SignalP"/>
    </source>
</evidence>
<proteinExistence type="predicted"/>